<gene>
    <name evidence="12" type="ORF">PPROV_001011000</name>
</gene>
<name>A0A830HW46_9CHLO</name>
<dbReference type="Gene3D" id="1.20.120.1770">
    <property type="match status" value="1"/>
</dbReference>
<keyword evidence="13" id="KW-1185">Reference proteome</keyword>
<dbReference type="EMBL" id="BNJQ01000034">
    <property type="protein sequence ID" value="GHP11382.1"/>
    <property type="molecule type" value="Genomic_DNA"/>
</dbReference>
<feature type="compositionally biased region" description="Basic and acidic residues" evidence="8">
    <location>
        <begin position="419"/>
        <end position="432"/>
    </location>
</feature>
<organism evidence="12 13">
    <name type="scientific">Pycnococcus provasolii</name>
    <dbReference type="NCBI Taxonomy" id="41880"/>
    <lineage>
        <taxon>Eukaryota</taxon>
        <taxon>Viridiplantae</taxon>
        <taxon>Chlorophyta</taxon>
        <taxon>Pseudoscourfieldiophyceae</taxon>
        <taxon>Pseudoscourfieldiales</taxon>
        <taxon>Pycnococcaceae</taxon>
        <taxon>Pycnococcus</taxon>
    </lineage>
</organism>
<proteinExistence type="predicted"/>
<accession>A0A830HW46</accession>
<reference evidence="12" key="1">
    <citation type="submission" date="2020-10" db="EMBL/GenBank/DDBJ databases">
        <title>Unveiling of a novel bifunctional photoreceptor, Dualchrome1, isolated from a cosmopolitan green alga.</title>
        <authorList>
            <person name="Suzuki S."/>
            <person name="Kawachi M."/>
        </authorList>
    </citation>
    <scope>NUCLEOTIDE SEQUENCE</scope>
    <source>
        <strain evidence="12">NIES 2893</strain>
    </source>
</reference>
<feature type="transmembrane region" description="Helical" evidence="9">
    <location>
        <begin position="298"/>
        <end position="315"/>
    </location>
</feature>
<evidence type="ECO:0000256" key="3">
    <source>
        <dbReference type="ARBA" id="ARBA00022692"/>
    </source>
</evidence>
<dbReference type="CDD" id="cd08760">
    <property type="entry name" value="Cyt_b561_FRRS1_like"/>
    <property type="match status" value="1"/>
</dbReference>
<evidence type="ECO:0000313" key="12">
    <source>
        <dbReference type="EMBL" id="GHP11382.1"/>
    </source>
</evidence>
<keyword evidence="2" id="KW-0813">Transport</keyword>
<evidence type="ECO:0000256" key="5">
    <source>
        <dbReference type="ARBA" id="ARBA00022982"/>
    </source>
</evidence>
<dbReference type="PANTHER" id="PTHR23130">
    <property type="entry name" value="CYTOCHROME B561 AND DOMON DOMAIN-CONTAINING PROTEIN"/>
    <property type="match status" value="1"/>
</dbReference>
<evidence type="ECO:0000256" key="1">
    <source>
        <dbReference type="ARBA" id="ARBA00004370"/>
    </source>
</evidence>
<keyword evidence="7 9" id="KW-0472">Membrane</keyword>
<dbReference type="Pfam" id="PF03188">
    <property type="entry name" value="Cytochrom_B561"/>
    <property type="match status" value="1"/>
</dbReference>
<feature type="transmembrane region" description="Helical" evidence="9">
    <location>
        <begin position="226"/>
        <end position="245"/>
    </location>
</feature>
<evidence type="ECO:0000259" key="11">
    <source>
        <dbReference type="PROSITE" id="PS50939"/>
    </source>
</evidence>
<dbReference type="GO" id="GO:0016020">
    <property type="term" value="C:membrane"/>
    <property type="evidence" value="ECO:0007669"/>
    <property type="project" value="UniProtKB-SubCell"/>
</dbReference>
<evidence type="ECO:0000256" key="7">
    <source>
        <dbReference type="ARBA" id="ARBA00023136"/>
    </source>
</evidence>
<keyword evidence="4" id="KW-0732">Signal</keyword>
<feature type="transmembrane region" description="Helical" evidence="9">
    <location>
        <begin position="265"/>
        <end position="286"/>
    </location>
</feature>
<feature type="domain" description="DOMON" evidence="10">
    <location>
        <begin position="70"/>
        <end position="192"/>
    </location>
</feature>
<evidence type="ECO:0000313" key="13">
    <source>
        <dbReference type="Proteomes" id="UP000660262"/>
    </source>
</evidence>
<feature type="domain" description="Cytochrome b561" evidence="11">
    <location>
        <begin position="190"/>
        <end position="396"/>
    </location>
</feature>
<dbReference type="Proteomes" id="UP000660262">
    <property type="component" value="Unassembled WGS sequence"/>
</dbReference>
<evidence type="ECO:0000256" key="2">
    <source>
        <dbReference type="ARBA" id="ARBA00022448"/>
    </source>
</evidence>
<dbReference type="CDD" id="cd09631">
    <property type="entry name" value="DOMON_DOH"/>
    <property type="match status" value="1"/>
</dbReference>
<dbReference type="InterPro" id="IPR006593">
    <property type="entry name" value="Cyt_b561/ferric_Rdtase_TM"/>
</dbReference>
<evidence type="ECO:0000256" key="4">
    <source>
        <dbReference type="ARBA" id="ARBA00022729"/>
    </source>
</evidence>
<dbReference type="AlphaFoldDB" id="A0A830HW46"/>
<dbReference type="PROSITE" id="PS50939">
    <property type="entry name" value="CYTOCHROME_B561"/>
    <property type="match status" value="1"/>
</dbReference>
<keyword evidence="6 9" id="KW-1133">Transmembrane helix</keyword>
<dbReference type="OrthoDB" id="19261at2759"/>
<protein>
    <recommendedName>
        <fullName evidence="14">Cytochrome b561 domain-containing protein</fullName>
    </recommendedName>
</protein>
<dbReference type="InterPro" id="IPR045266">
    <property type="entry name" value="DOH_DOMON"/>
</dbReference>
<keyword evidence="3 9" id="KW-0812">Transmembrane</keyword>
<feature type="transmembrane region" description="Helical" evidence="9">
    <location>
        <begin position="338"/>
        <end position="359"/>
    </location>
</feature>
<sequence>MTTFGMRIGRERRSRASKYWKYHHDISGIVRVNLELGGTTATTTKAAASSGACGGSNVDGDFKCMIEVANDIRLRWTPPSAAWTTIRLKVETSGSKYVSFGLGSQMKGSDVVVAYPDYATLGTLMTSSYHLDSYRSPSDGSCGKDGSTCPFSEMEAVQTRSGVSVVATVTRSAVTKSIIGSDETISMIFARGDMWKGKHSVRSSSIVNVASGTATKVKGPKYDMHLLHGALMIVAWLVLAPTASLVARALRFGLLAAPNWFNTHWVLHTIASLLFLWAVIMAITRFDSQNIPNGHKEIGLAMIALWAAQVMLGLLRPDKHGEVRFGFVQPSWRPQFQIAHRVLAAVCLACAMSNCVTGATRFKELYDEQELLVASYALVAAYVVAWLVCEAAGLPSKGRDDDKEANASAGTTELSSSKTAEKDRFPEGHIKV</sequence>
<keyword evidence="5" id="KW-0249">Electron transport</keyword>
<dbReference type="PROSITE" id="PS50836">
    <property type="entry name" value="DOMON"/>
    <property type="match status" value="1"/>
</dbReference>
<evidence type="ECO:0000256" key="9">
    <source>
        <dbReference type="SAM" id="Phobius"/>
    </source>
</evidence>
<evidence type="ECO:0008006" key="14">
    <source>
        <dbReference type="Google" id="ProtNLM"/>
    </source>
</evidence>
<feature type="transmembrane region" description="Helical" evidence="9">
    <location>
        <begin position="371"/>
        <end position="388"/>
    </location>
</feature>
<dbReference type="SMART" id="SM00665">
    <property type="entry name" value="B561"/>
    <property type="match status" value="1"/>
</dbReference>
<dbReference type="SMART" id="SM00664">
    <property type="entry name" value="DoH"/>
    <property type="match status" value="1"/>
</dbReference>
<evidence type="ECO:0000259" key="10">
    <source>
        <dbReference type="PROSITE" id="PS50836"/>
    </source>
</evidence>
<dbReference type="InterPro" id="IPR005018">
    <property type="entry name" value="DOMON_domain"/>
</dbReference>
<evidence type="ECO:0000256" key="6">
    <source>
        <dbReference type="ARBA" id="ARBA00022989"/>
    </source>
</evidence>
<feature type="region of interest" description="Disordered" evidence="8">
    <location>
        <begin position="396"/>
        <end position="432"/>
    </location>
</feature>
<dbReference type="PANTHER" id="PTHR23130:SF171">
    <property type="entry name" value="OS01G0895300 PROTEIN"/>
    <property type="match status" value="1"/>
</dbReference>
<feature type="compositionally biased region" description="Polar residues" evidence="8">
    <location>
        <begin position="408"/>
        <end position="418"/>
    </location>
</feature>
<comment type="subcellular location">
    <subcellularLocation>
        <location evidence="1">Membrane</location>
    </subcellularLocation>
</comment>
<evidence type="ECO:0000256" key="8">
    <source>
        <dbReference type="SAM" id="MobiDB-lite"/>
    </source>
</evidence>
<comment type="caution">
    <text evidence="12">The sequence shown here is derived from an EMBL/GenBank/DDBJ whole genome shotgun (WGS) entry which is preliminary data.</text>
</comment>